<dbReference type="AlphaFoldDB" id="A0A8T0FHG8"/>
<protein>
    <submittedName>
        <fullName evidence="2">Uncharacterized protein</fullName>
    </submittedName>
</protein>
<dbReference type="EMBL" id="JABXBU010000012">
    <property type="protein sequence ID" value="KAF8788780.1"/>
    <property type="molecule type" value="Genomic_DNA"/>
</dbReference>
<evidence type="ECO:0000313" key="3">
    <source>
        <dbReference type="Proteomes" id="UP000807504"/>
    </source>
</evidence>
<evidence type="ECO:0000256" key="1">
    <source>
        <dbReference type="SAM" id="MobiDB-lite"/>
    </source>
</evidence>
<gene>
    <name evidence="2" type="ORF">HNY73_006786</name>
</gene>
<accession>A0A8T0FHG8</accession>
<proteinExistence type="predicted"/>
<sequence length="78" mass="8167">MAAAIGGVLSLHVIMNRKQSRGERFHKRRIVKNMRSADRASPLGVGGASPNRPGIPTNQGAQVCDLASSGLGDMRGAN</sequence>
<comment type="caution">
    <text evidence="2">The sequence shown here is derived from an EMBL/GenBank/DDBJ whole genome shotgun (WGS) entry which is preliminary data.</text>
</comment>
<organism evidence="2 3">
    <name type="scientific">Argiope bruennichi</name>
    <name type="common">Wasp spider</name>
    <name type="synonym">Aranea bruennichi</name>
    <dbReference type="NCBI Taxonomy" id="94029"/>
    <lineage>
        <taxon>Eukaryota</taxon>
        <taxon>Metazoa</taxon>
        <taxon>Ecdysozoa</taxon>
        <taxon>Arthropoda</taxon>
        <taxon>Chelicerata</taxon>
        <taxon>Arachnida</taxon>
        <taxon>Araneae</taxon>
        <taxon>Araneomorphae</taxon>
        <taxon>Entelegynae</taxon>
        <taxon>Araneoidea</taxon>
        <taxon>Araneidae</taxon>
        <taxon>Argiope</taxon>
    </lineage>
</organism>
<keyword evidence="3" id="KW-1185">Reference proteome</keyword>
<reference evidence="2" key="2">
    <citation type="submission" date="2020-06" db="EMBL/GenBank/DDBJ databases">
        <authorList>
            <person name="Sheffer M."/>
        </authorList>
    </citation>
    <scope>NUCLEOTIDE SEQUENCE</scope>
</reference>
<name>A0A8T0FHG8_ARGBR</name>
<reference evidence="2" key="1">
    <citation type="journal article" date="2020" name="bioRxiv">
        <title>Chromosome-level reference genome of the European wasp spider Argiope bruennichi: a resource for studies on range expansion and evolutionary adaptation.</title>
        <authorList>
            <person name="Sheffer M.M."/>
            <person name="Hoppe A."/>
            <person name="Krehenwinkel H."/>
            <person name="Uhl G."/>
            <person name="Kuss A.W."/>
            <person name="Jensen L."/>
            <person name="Jensen C."/>
            <person name="Gillespie R.G."/>
            <person name="Hoff K.J."/>
            <person name="Prost S."/>
        </authorList>
    </citation>
    <scope>NUCLEOTIDE SEQUENCE</scope>
</reference>
<feature type="region of interest" description="Disordered" evidence="1">
    <location>
        <begin position="35"/>
        <end position="62"/>
    </location>
</feature>
<dbReference type="Proteomes" id="UP000807504">
    <property type="component" value="Unassembled WGS sequence"/>
</dbReference>
<evidence type="ECO:0000313" key="2">
    <source>
        <dbReference type="EMBL" id="KAF8788780.1"/>
    </source>
</evidence>